<dbReference type="RefSeq" id="WP_289724926.1">
    <property type="nucleotide sequence ID" value="NZ_JAUDUY010000003.1"/>
</dbReference>
<dbReference type="Gene3D" id="3.10.310.50">
    <property type="match status" value="1"/>
</dbReference>
<evidence type="ECO:0000259" key="1">
    <source>
        <dbReference type="Pfam" id="PF04536"/>
    </source>
</evidence>
<accession>A0ABT7WF84</accession>
<dbReference type="EMBL" id="JAUDUY010000003">
    <property type="protein sequence ID" value="MDM9631574.1"/>
    <property type="molecule type" value="Genomic_DNA"/>
</dbReference>
<reference evidence="2" key="1">
    <citation type="submission" date="2023-06" db="EMBL/GenBank/DDBJ databases">
        <title>Robiginitalea aurantiacus sp. nov. and Algoriphagus sediminis sp. nov., isolated from coastal sediment.</title>
        <authorList>
            <person name="Zhou Z.Y."/>
            <person name="An J."/>
            <person name="Jia Y.W."/>
            <person name="Du Z.J."/>
        </authorList>
    </citation>
    <scope>NUCLEOTIDE SEQUENCE</scope>
    <source>
        <strain evidence="2">M39</strain>
    </source>
</reference>
<organism evidence="2 3">
    <name type="scientific">Robiginitalea aurantiaca</name>
    <dbReference type="NCBI Taxonomy" id="3056915"/>
    <lineage>
        <taxon>Bacteria</taxon>
        <taxon>Pseudomonadati</taxon>
        <taxon>Bacteroidota</taxon>
        <taxon>Flavobacteriia</taxon>
        <taxon>Flavobacteriales</taxon>
        <taxon>Flavobacteriaceae</taxon>
        <taxon>Robiginitalea</taxon>
    </lineage>
</organism>
<dbReference type="PANTHER" id="PTHR30373">
    <property type="entry name" value="UPF0603 PROTEIN YGCG"/>
    <property type="match status" value="1"/>
</dbReference>
<name>A0ABT7WF84_9FLAO</name>
<feature type="domain" description="TPM" evidence="1">
    <location>
        <begin position="6"/>
        <end position="120"/>
    </location>
</feature>
<protein>
    <submittedName>
        <fullName evidence="2">TPM domain-containing protein</fullName>
    </submittedName>
</protein>
<dbReference type="InterPro" id="IPR007621">
    <property type="entry name" value="TPM_dom"/>
</dbReference>
<dbReference type="Proteomes" id="UP001174839">
    <property type="component" value="Unassembled WGS sequence"/>
</dbReference>
<keyword evidence="3" id="KW-1185">Reference proteome</keyword>
<gene>
    <name evidence="2" type="ORF">QU605_08840</name>
</gene>
<proteinExistence type="predicted"/>
<sequence length="145" mass="16370">MSEVERFLSASEEQEIIQAIREAEQDTSGEIRVHIENGTGTDPMERAKVLFHELKMDNTRNLNGVLLYIAVHDHQFAICGDRGICAVVPENFWDSTRDQIQLHFKKGAFKEGIIAGILNAGKELHAHFPWNPEDTNELTNEISKG</sequence>
<dbReference type="PANTHER" id="PTHR30373:SF8">
    <property type="entry name" value="BLL7265 PROTEIN"/>
    <property type="match status" value="1"/>
</dbReference>
<comment type="caution">
    <text evidence="2">The sequence shown here is derived from an EMBL/GenBank/DDBJ whole genome shotgun (WGS) entry which is preliminary data.</text>
</comment>
<dbReference type="Pfam" id="PF04536">
    <property type="entry name" value="TPM_phosphatase"/>
    <property type="match status" value="1"/>
</dbReference>
<evidence type="ECO:0000313" key="3">
    <source>
        <dbReference type="Proteomes" id="UP001174839"/>
    </source>
</evidence>
<evidence type="ECO:0000313" key="2">
    <source>
        <dbReference type="EMBL" id="MDM9631574.1"/>
    </source>
</evidence>